<sequence length="38" mass="4168">MTFSIRLAKGLQPLDFNELQKYLKGGMAQGSEAVPQTV</sequence>
<dbReference type="Proteomes" id="UP000197032">
    <property type="component" value="Unassembled WGS sequence"/>
</dbReference>
<proteinExistence type="predicted"/>
<evidence type="ECO:0000313" key="1">
    <source>
        <dbReference type="EMBL" id="GAW93855.1"/>
    </source>
</evidence>
<name>A0A1Z5HX17_9FIRM</name>
<gene>
    <name evidence="1" type="ORF">KKC1_29800</name>
</gene>
<dbReference type="AlphaFoldDB" id="A0A1Z5HX17"/>
<organism evidence="1 2">
    <name type="scientific">Calderihabitans maritimus</name>
    <dbReference type="NCBI Taxonomy" id="1246530"/>
    <lineage>
        <taxon>Bacteria</taxon>
        <taxon>Bacillati</taxon>
        <taxon>Bacillota</taxon>
        <taxon>Clostridia</taxon>
        <taxon>Neomoorellales</taxon>
        <taxon>Calderihabitantaceae</taxon>
        <taxon>Calderihabitans</taxon>
    </lineage>
</organism>
<evidence type="ECO:0000313" key="2">
    <source>
        <dbReference type="Proteomes" id="UP000197032"/>
    </source>
</evidence>
<accession>A0A1Z5HX17</accession>
<reference evidence="2" key="1">
    <citation type="journal article" date="2017" name="Appl. Environ. Microbiol.">
        <title>Genomic analysis of Calderihabitans maritimus KKC1, a thermophilic hydrogenogenic carboxydotrophic bacterium isolated from marine sediment.</title>
        <authorList>
            <person name="Omae K."/>
            <person name="Yoneda Y."/>
            <person name="Fukuyama Y."/>
            <person name="Yoshida T."/>
            <person name="Sako Y."/>
        </authorList>
    </citation>
    <scope>NUCLEOTIDE SEQUENCE [LARGE SCALE GENOMIC DNA]</scope>
    <source>
        <strain evidence="2">KKC1</strain>
    </source>
</reference>
<keyword evidence="2" id="KW-1185">Reference proteome</keyword>
<protein>
    <submittedName>
        <fullName evidence="1">Uncharacterized protein</fullName>
    </submittedName>
</protein>
<dbReference type="EMBL" id="BDGJ01000168">
    <property type="protein sequence ID" value="GAW93855.1"/>
    <property type="molecule type" value="Genomic_DNA"/>
</dbReference>
<comment type="caution">
    <text evidence="1">The sequence shown here is derived from an EMBL/GenBank/DDBJ whole genome shotgun (WGS) entry which is preliminary data.</text>
</comment>